<comment type="caution">
    <text evidence="3">The sequence shown here is derived from an EMBL/GenBank/DDBJ whole genome shotgun (WGS) entry which is preliminary data.</text>
</comment>
<name>A0ABS7GB55_9BACT</name>
<evidence type="ECO:0000313" key="3">
    <source>
        <dbReference type="EMBL" id="MBW8684894.1"/>
    </source>
</evidence>
<dbReference type="GO" id="GO:0016787">
    <property type="term" value="F:hydrolase activity"/>
    <property type="evidence" value="ECO:0007669"/>
    <property type="project" value="UniProtKB-KW"/>
</dbReference>
<dbReference type="PANTHER" id="PTHR43265:SF1">
    <property type="entry name" value="ESTERASE ESTD"/>
    <property type="match status" value="1"/>
</dbReference>
<dbReference type="SUPFAM" id="SSF53474">
    <property type="entry name" value="alpha/beta-Hydrolases"/>
    <property type="match status" value="1"/>
</dbReference>
<feature type="chain" id="PRO_5045206876" evidence="1">
    <location>
        <begin position="19"/>
        <end position="466"/>
    </location>
</feature>
<dbReference type="InterPro" id="IPR029058">
    <property type="entry name" value="AB_hydrolase_fold"/>
</dbReference>
<dbReference type="PANTHER" id="PTHR43265">
    <property type="entry name" value="ESTERASE ESTD"/>
    <property type="match status" value="1"/>
</dbReference>
<dbReference type="Pfam" id="PF02129">
    <property type="entry name" value="Peptidase_S15"/>
    <property type="match status" value="1"/>
</dbReference>
<evidence type="ECO:0000259" key="2">
    <source>
        <dbReference type="Pfam" id="PF02129"/>
    </source>
</evidence>
<dbReference type="Gene3D" id="3.40.50.1820">
    <property type="entry name" value="alpha/beta hydrolase"/>
    <property type="match status" value="1"/>
</dbReference>
<dbReference type="InterPro" id="IPR000383">
    <property type="entry name" value="Xaa-Pro-like_dom"/>
</dbReference>
<proteinExistence type="predicted"/>
<dbReference type="Proteomes" id="UP000812961">
    <property type="component" value="Unassembled WGS sequence"/>
</dbReference>
<keyword evidence="3" id="KW-0378">Hydrolase</keyword>
<accession>A0ABS7GB55</accession>
<evidence type="ECO:0000313" key="4">
    <source>
        <dbReference type="Proteomes" id="UP000812961"/>
    </source>
</evidence>
<gene>
    <name evidence="3" type="ORF">K1Y79_11180</name>
</gene>
<dbReference type="InterPro" id="IPR053145">
    <property type="entry name" value="AB_hydrolase_Est10"/>
</dbReference>
<feature type="domain" description="Xaa-Pro dipeptidyl-peptidase-like" evidence="2">
    <location>
        <begin position="151"/>
        <end position="397"/>
    </location>
</feature>
<feature type="signal peptide" evidence="1">
    <location>
        <begin position="1"/>
        <end position="18"/>
    </location>
</feature>
<keyword evidence="1" id="KW-0732">Signal</keyword>
<organism evidence="3 4">
    <name type="scientific">Chitinophaga rhizophila</name>
    <dbReference type="NCBI Taxonomy" id="2866212"/>
    <lineage>
        <taxon>Bacteria</taxon>
        <taxon>Pseudomonadati</taxon>
        <taxon>Bacteroidota</taxon>
        <taxon>Chitinophagia</taxon>
        <taxon>Chitinophagales</taxon>
        <taxon>Chitinophagaceae</taxon>
        <taxon>Chitinophaga</taxon>
    </lineage>
</organism>
<evidence type="ECO:0000256" key="1">
    <source>
        <dbReference type="SAM" id="SignalP"/>
    </source>
</evidence>
<protein>
    <submittedName>
        <fullName evidence="3">Alpha/beta hydrolase</fullName>
    </submittedName>
</protein>
<reference evidence="3 4" key="1">
    <citation type="submission" date="2021-08" db="EMBL/GenBank/DDBJ databases">
        <title>The genome sequence of Chitinophaga sp. B61.</title>
        <authorList>
            <person name="Zhang X."/>
        </authorList>
    </citation>
    <scope>NUCLEOTIDE SEQUENCE [LARGE SCALE GENOMIC DNA]</scope>
    <source>
        <strain evidence="3 4">B61</strain>
    </source>
</reference>
<dbReference type="RefSeq" id="WP_220250099.1">
    <property type="nucleotide sequence ID" value="NZ_JAICCF010000002.1"/>
</dbReference>
<dbReference type="EMBL" id="JAICCF010000002">
    <property type="protein sequence ID" value="MBW8684894.1"/>
    <property type="molecule type" value="Genomic_DNA"/>
</dbReference>
<sequence length="466" mass="51534">MLKYLIIICLSIAGTVNAQNINGNWYGVFTTPQGQKQRLQLQLQLQRTSDQFRGVMRSPDIAADSIALDTVYYKNGYLNFTINSISLKYSGNWNSIRNRFEGFLEQVGNKTVLNFSREEVTNLTVTRFQDPSPNPVYDVQEVKLVNTVDKVLLSGTFTKPGVKGPFPVIVLITGAGQQNRDNEMLDHRPFAVLTDYLVKRGIATLRLDDRGVGESTGNYDSSGIFNFAEDAKAAVSWLRKNKDADTAAIGLLGFAEGGAVAQIVAAGDSNIAFIINMASPGLEGREAYNRRLVQTAAAYGEKEAYIEGYVSSYQRYLNVLALTADPDERQRKAYSELAAIYDHFADSANIAGKKHFIETTYAVDTKAETLSLLQYDPAVWLSKIKCPVLAINGMEDLINDASSNLKGIENGVVKGGKGLVTVRAFPGLNHLFQRCNTCRTEEYGTLDETINPAVLEFITRWVHLLY</sequence>
<keyword evidence="4" id="KW-1185">Reference proteome</keyword>